<name>A0A3L8PS40_9ACTN</name>
<evidence type="ECO:0000313" key="4">
    <source>
        <dbReference type="EMBL" id="RLV56782.1"/>
    </source>
</evidence>
<dbReference type="Proteomes" id="UP000282515">
    <property type="component" value="Unassembled WGS sequence"/>
</dbReference>
<organism evidence="4 5">
    <name type="scientific">Aeromicrobium phragmitis</name>
    <dbReference type="NCBI Taxonomy" id="2478914"/>
    <lineage>
        <taxon>Bacteria</taxon>
        <taxon>Bacillati</taxon>
        <taxon>Actinomycetota</taxon>
        <taxon>Actinomycetes</taxon>
        <taxon>Propionibacteriales</taxon>
        <taxon>Nocardioidaceae</taxon>
        <taxon>Aeromicrobium</taxon>
    </lineage>
</organism>
<evidence type="ECO:0000313" key="5">
    <source>
        <dbReference type="Proteomes" id="UP000282515"/>
    </source>
</evidence>
<dbReference type="PANTHER" id="PTHR43080">
    <property type="entry name" value="CBS DOMAIN-CONTAINING PROTEIN CBSX3, MITOCHONDRIAL"/>
    <property type="match status" value="1"/>
</dbReference>
<reference evidence="4 5" key="1">
    <citation type="submission" date="2018-10" db="EMBL/GenBank/DDBJ databases">
        <title>Aeromicrobium sp. 9W16Y-2 whole genome shotgun sequence.</title>
        <authorList>
            <person name="Li F."/>
        </authorList>
    </citation>
    <scope>NUCLEOTIDE SEQUENCE [LARGE SCALE GENOMIC DNA]</scope>
    <source>
        <strain evidence="4 5">9W16Y-2</strain>
    </source>
</reference>
<dbReference type="InterPro" id="IPR000644">
    <property type="entry name" value="CBS_dom"/>
</dbReference>
<dbReference type="AlphaFoldDB" id="A0A3L8PS40"/>
<proteinExistence type="predicted"/>
<feature type="domain" description="CBS" evidence="3">
    <location>
        <begin position="7"/>
        <end position="71"/>
    </location>
</feature>
<evidence type="ECO:0000256" key="2">
    <source>
        <dbReference type="PROSITE-ProRule" id="PRU00703"/>
    </source>
</evidence>
<dbReference type="Gene3D" id="3.10.580.10">
    <property type="entry name" value="CBS-domain"/>
    <property type="match status" value="1"/>
</dbReference>
<dbReference type="Pfam" id="PF00571">
    <property type="entry name" value="CBS"/>
    <property type="match status" value="2"/>
</dbReference>
<dbReference type="CDD" id="cd04623">
    <property type="entry name" value="CBS_pair_bac_euk"/>
    <property type="match status" value="1"/>
</dbReference>
<comment type="caution">
    <text evidence="4">The sequence shown here is derived from an EMBL/GenBank/DDBJ whole genome shotgun (WGS) entry which is preliminary data.</text>
</comment>
<dbReference type="InterPro" id="IPR046342">
    <property type="entry name" value="CBS_dom_sf"/>
</dbReference>
<evidence type="ECO:0000256" key="1">
    <source>
        <dbReference type="ARBA" id="ARBA00023122"/>
    </source>
</evidence>
<feature type="domain" description="CBS" evidence="3">
    <location>
        <begin position="76"/>
        <end position="131"/>
    </location>
</feature>
<dbReference type="SUPFAM" id="SSF54631">
    <property type="entry name" value="CBS-domain pair"/>
    <property type="match status" value="1"/>
</dbReference>
<sequence length="142" mass="15790">MRVRDVLSSKGSDRVFTVSPHTTMPDLLAALAEHNVGALVVSDDGVSILGIVSERDIVRRLRDLPDPRAATVEMIMTADIQVCRPEDPITELMSTMTEFRVRHVPVVEDGALVGLVSIGDAVKYRMEQLQFERDQLEQYVQG</sequence>
<dbReference type="InterPro" id="IPR044725">
    <property type="entry name" value="CBSX3_CBS_dom"/>
</dbReference>
<keyword evidence="5" id="KW-1185">Reference proteome</keyword>
<accession>A0A3L8PS40</accession>
<dbReference type="PANTHER" id="PTHR43080:SF2">
    <property type="entry name" value="CBS DOMAIN-CONTAINING PROTEIN"/>
    <property type="match status" value="1"/>
</dbReference>
<dbReference type="OrthoDB" id="9807125at2"/>
<keyword evidence="1 2" id="KW-0129">CBS domain</keyword>
<gene>
    <name evidence="4" type="ORF">D9V41_03105</name>
</gene>
<dbReference type="InterPro" id="IPR051257">
    <property type="entry name" value="Diverse_CBS-Domain"/>
</dbReference>
<dbReference type="EMBL" id="RDBF01000002">
    <property type="protein sequence ID" value="RLV56782.1"/>
    <property type="molecule type" value="Genomic_DNA"/>
</dbReference>
<dbReference type="RefSeq" id="WP_121793083.1">
    <property type="nucleotide sequence ID" value="NZ_RDBF01000002.1"/>
</dbReference>
<dbReference type="PROSITE" id="PS51371">
    <property type="entry name" value="CBS"/>
    <property type="match status" value="2"/>
</dbReference>
<protein>
    <submittedName>
        <fullName evidence="4">CBS domain-containing protein</fullName>
    </submittedName>
</protein>
<dbReference type="SMART" id="SM00116">
    <property type="entry name" value="CBS"/>
    <property type="match status" value="2"/>
</dbReference>
<evidence type="ECO:0000259" key="3">
    <source>
        <dbReference type="PROSITE" id="PS51371"/>
    </source>
</evidence>